<proteinExistence type="predicted"/>
<dbReference type="AlphaFoldDB" id="A0AAD9XQB3"/>
<organism evidence="1 2">
    <name type="scientific">Dipteronia dyeriana</name>
    <dbReference type="NCBI Taxonomy" id="168575"/>
    <lineage>
        <taxon>Eukaryota</taxon>
        <taxon>Viridiplantae</taxon>
        <taxon>Streptophyta</taxon>
        <taxon>Embryophyta</taxon>
        <taxon>Tracheophyta</taxon>
        <taxon>Spermatophyta</taxon>
        <taxon>Magnoliopsida</taxon>
        <taxon>eudicotyledons</taxon>
        <taxon>Gunneridae</taxon>
        <taxon>Pentapetalae</taxon>
        <taxon>rosids</taxon>
        <taxon>malvids</taxon>
        <taxon>Sapindales</taxon>
        <taxon>Sapindaceae</taxon>
        <taxon>Hippocastanoideae</taxon>
        <taxon>Acereae</taxon>
        <taxon>Dipteronia</taxon>
    </lineage>
</organism>
<dbReference type="Proteomes" id="UP001280121">
    <property type="component" value="Unassembled WGS sequence"/>
</dbReference>
<protein>
    <recommendedName>
        <fullName evidence="3">SWIM-type domain-containing protein</fullName>
    </recommendedName>
</protein>
<dbReference type="EMBL" id="JANJYI010000001">
    <property type="protein sequence ID" value="KAK2663453.1"/>
    <property type="molecule type" value="Genomic_DNA"/>
</dbReference>
<gene>
    <name evidence="1" type="ORF">Ddye_002027</name>
</gene>
<keyword evidence="2" id="KW-1185">Reference proteome</keyword>
<evidence type="ECO:0000313" key="2">
    <source>
        <dbReference type="Proteomes" id="UP001280121"/>
    </source>
</evidence>
<accession>A0AAD9XQB3</accession>
<evidence type="ECO:0000313" key="1">
    <source>
        <dbReference type="EMBL" id="KAK2663453.1"/>
    </source>
</evidence>
<name>A0AAD9XQB3_9ROSI</name>
<reference evidence="1" key="1">
    <citation type="journal article" date="2023" name="Plant J.">
        <title>Genome sequences and population genomics provide insights into the demographic history, inbreeding, and mutation load of two 'living fossil' tree species of Dipteronia.</title>
        <authorList>
            <person name="Feng Y."/>
            <person name="Comes H.P."/>
            <person name="Chen J."/>
            <person name="Zhu S."/>
            <person name="Lu R."/>
            <person name="Zhang X."/>
            <person name="Li P."/>
            <person name="Qiu J."/>
            <person name="Olsen K.M."/>
            <person name="Qiu Y."/>
        </authorList>
    </citation>
    <scope>NUCLEOTIDE SEQUENCE</scope>
    <source>
        <strain evidence="1">KIB01</strain>
    </source>
</reference>
<sequence length="124" mass="14226">MRRFQERKEQCSRWKIEIPQSVSYKVLKASTESRILRIINVGNGEYELLGKTMTYVAKLGIFTCDCGVWPISGVPCSYAMASISHFSSMVAVRDKIGDYIHPSLTRTSFLNTYNNMIHHIIDQF</sequence>
<evidence type="ECO:0008006" key="3">
    <source>
        <dbReference type="Google" id="ProtNLM"/>
    </source>
</evidence>
<comment type="caution">
    <text evidence="1">The sequence shown here is derived from an EMBL/GenBank/DDBJ whole genome shotgun (WGS) entry which is preliminary data.</text>
</comment>